<dbReference type="GO" id="GO:0015159">
    <property type="term" value="F:polysaccharide transmembrane transporter activity"/>
    <property type="evidence" value="ECO:0007669"/>
    <property type="project" value="InterPro"/>
</dbReference>
<evidence type="ECO:0000256" key="2">
    <source>
        <dbReference type="PROSITE-ProRule" id="PRU00182"/>
    </source>
</evidence>
<dbReference type="EMBL" id="LRPC01000001">
    <property type="protein sequence ID" value="KYG78183.1"/>
    <property type="molecule type" value="Genomic_DNA"/>
</dbReference>
<feature type="domain" description="Soluble ligand binding" evidence="5">
    <location>
        <begin position="219"/>
        <end position="265"/>
    </location>
</feature>
<name>A0A150XHN1_9BACT</name>
<feature type="compositionally biased region" description="Polar residues" evidence="3">
    <location>
        <begin position="63"/>
        <end position="88"/>
    </location>
</feature>
<evidence type="ECO:0000256" key="3">
    <source>
        <dbReference type="SAM" id="MobiDB-lite"/>
    </source>
</evidence>
<evidence type="ECO:0000259" key="4">
    <source>
        <dbReference type="Pfam" id="PF02563"/>
    </source>
</evidence>
<evidence type="ECO:0000313" key="6">
    <source>
        <dbReference type="EMBL" id="KYG78183.1"/>
    </source>
</evidence>
<comment type="caution">
    <text evidence="6">The sequence shown here is derived from an EMBL/GenBank/DDBJ whole genome shotgun (WGS) entry which is preliminary data.</text>
</comment>
<feature type="region of interest" description="Disordered" evidence="3">
    <location>
        <begin position="63"/>
        <end position="96"/>
    </location>
</feature>
<feature type="domain" description="Soluble ligand binding" evidence="5">
    <location>
        <begin position="474"/>
        <end position="519"/>
    </location>
</feature>
<feature type="domain" description="Soluble ligand binding" evidence="5">
    <location>
        <begin position="384"/>
        <end position="431"/>
    </location>
</feature>
<dbReference type="AlphaFoldDB" id="A0A150XHN1"/>
<feature type="domain" description="Soluble ligand binding" evidence="5">
    <location>
        <begin position="739"/>
        <end position="776"/>
    </location>
</feature>
<evidence type="ECO:0008006" key="8">
    <source>
        <dbReference type="Google" id="ProtNLM"/>
    </source>
</evidence>
<dbReference type="PROSITE" id="PS50889">
    <property type="entry name" value="S4"/>
    <property type="match status" value="1"/>
</dbReference>
<dbReference type="InterPro" id="IPR049712">
    <property type="entry name" value="Poly_export"/>
</dbReference>
<feature type="domain" description="Polysaccharide export protein N-terminal" evidence="4">
    <location>
        <begin position="130"/>
        <end position="195"/>
    </location>
</feature>
<sequence>MGQDLKTINVDEMSDEEILRYMKQAESSGYTEQQMEAIARQQGVSESQIAKLRRRVEQLRLQMSQQGTESQTGQNLTSGRQGSLQTGSDIFGKDPYEIPEEDLTEEQKKIFGYDLFQRENLNFAPNLNIPTPEDYTLGAGDIIVVDLWGATQIYNRLEVSPEGTIRPDNLSPIYVNGLSIKDAEKKIIDRLSQIYNGLKGENPSIFYQISLGNVRTVNVSVVGEVNQPGNYSLSSLSTVFTSLYAAGGPNEQGTFRNIQLVRDGKLKATIDLYDFLINGFQDNNLRIKSGDVVIVRPFESRVELEGEVKRPGYYEVLDGETFEQLLAYAGGFTNTAYKALVTARRNGLKEREVIDVNASEFNEFEPKDGDIFQITPILDRYRNRVQIDGAVYREGEYELTPGLTLRKLIEKADGLRGDVFMNRATIYRMNEDFSQDVIPIDLGQLMNGTIEDVLLVREDIVSISSIYSLREEYIVQISGEVLEGGVYPFFRRMTVQDLIILAGGLTEGASGAMVEISRRNTSPSLNTMAEIITVQVDKSLSLSAEDRNIMLQPFDQIYIRKTPGYTIQQQVTVEGEVIAPGTYSISRKDERISDILKRAQGLTTYAYPEGAILVRKTEFSSSKTNDQISQEYLQQLRSKLLSDESALKNISQTRLIERLNKIQNKIAPNNEADVVGSRVRKENILDIQEQDSLIRDIEIKEEEPTVLDLVKILDAPGSKYDYIVKEGDVISIPPKLETVRIAGEVISPLNVRYDEDYDFKNYINDAGGFTAVAKKGRSYVQYPNGRSKQTRRFLFFKFYPKVEPGSTIFVSRRPDREPVNFQAIIAAAGSVATLALVVDRLSN</sequence>
<dbReference type="GO" id="GO:0003723">
    <property type="term" value="F:RNA binding"/>
    <property type="evidence" value="ECO:0007669"/>
    <property type="project" value="UniProtKB-KW"/>
</dbReference>
<keyword evidence="2" id="KW-0694">RNA-binding</keyword>
<keyword evidence="7" id="KW-1185">Reference proteome</keyword>
<dbReference type="Gene3D" id="3.10.560.10">
    <property type="entry name" value="Outer membrane lipoprotein wza domain like"/>
    <property type="match status" value="6"/>
</dbReference>
<evidence type="ECO:0000256" key="1">
    <source>
        <dbReference type="ARBA" id="ARBA00022729"/>
    </source>
</evidence>
<dbReference type="PANTHER" id="PTHR33619">
    <property type="entry name" value="POLYSACCHARIDE EXPORT PROTEIN GFCE-RELATED"/>
    <property type="match status" value="1"/>
</dbReference>
<accession>A0A150XHN1</accession>
<dbReference type="STRING" id="333140.AWW68_05295"/>
<dbReference type="Proteomes" id="UP000075606">
    <property type="component" value="Unassembled WGS sequence"/>
</dbReference>
<dbReference type="Pfam" id="PF10531">
    <property type="entry name" value="SLBB"/>
    <property type="match status" value="5"/>
</dbReference>
<reference evidence="6 7" key="1">
    <citation type="submission" date="2016-01" db="EMBL/GenBank/DDBJ databases">
        <title>Genome sequencing of Roseivirga spongicola UST030701-084.</title>
        <authorList>
            <person name="Selvaratnam C."/>
            <person name="Thevarajoo S."/>
            <person name="Goh K.M."/>
            <person name="Ee R."/>
            <person name="Chan K.-G."/>
            <person name="Chong C.S."/>
        </authorList>
    </citation>
    <scope>NUCLEOTIDE SEQUENCE [LARGE SCALE GENOMIC DNA]</scope>
    <source>
        <strain evidence="6 7">UST030701-084</strain>
    </source>
</reference>
<feature type="domain" description="Soluble ligand binding" evidence="5">
    <location>
        <begin position="302"/>
        <end position="344"/>
    </location>
</feature>
<dbReference type="SUPFAM" id="SSF142984">
    <property type="entry name" value="Nqo1 middle domain-like"/>
    <property type="match status" value="1"/>
</dbReference>
<evidence type="ECO:0000313" key="7">
    <source>
        <dbReference type="Proteomes" id="UP000075606"/>
    </source>
</evidence>
<proteinExistence type="predicted"/>
<keyword evidence="1" id="KW-0732">Signal</keyword>
<dbReference type="InterPro" id="IPR019554">
    <property type="entry name" value="Soluble_ligand-bd"/>
</dbReference>
<dbReference type="InterPro" id="IPR003715">
    <property type="entry name" value="Poly_export_N"/>
</dbReference>
<dbReference type="Pfam" id="PF02563">
    <property type="entry name" value="Poly_export"/>
    <property type="match status" value="1"/>
</dbReference>
<dbReference type="PANTHER" id="PTHR33619:SF3">
    <property type="entry name" value="POLYSACCHARIDE EXPORT PROTEIN GFCE-RELATED"/>
    <property type="match status" value="1"/>
</dbReference>
<organism evidence="6 7">
    <name type="scientific">Roseivirga spongicola</name>
    <dbReference type="NCBI Taxonomy" id="333140"/>
    <lineage>
        <taxon>Bacteria</taxon>
        <taxon>Pseudomonadati</taxon>
        <taxon>Bacteroidota</taxon>
        <taxon>Cytophagia</taxon>
        <taxon>Cytophagales</taxon>
        <taxon>Roseivirgaceae</taxon>
        <taxon>Roseivirga</taxon>
    </lineage>
</organism>
<evidence type="ECO:0000259" key="5">
    <source>
        <dbReference type="Pfam" id="PF10531"/>
    </source>
</evidence>
<gene>
    <name evidence="6" type="ORF">AWW68_05295</name>
</gene>
<dbReference type="RefSeq" id="WP_221405968.1">
    <property type="nucleotide sequence ID" value="NZ_LRPC01000001.1"/>
</dbReference>
<protein>
    <recommendedName>
        <fullName evidence="8">Capsule biosynthesis protein</fullName>
    </recommendedName>
</protein>